<keyword evidence="7" id="KW-0472">Membrane</keyword>
<feature type="compositionally biased region" description="Polar residues" evidence="6">
    <location>
        <begin position="1"/>
        <end position="11"/>
    </location>
</feature>
<evidence type="ECO:0000313" key="9">
    <source>
        <dbReference type="EMBL" id="KPL78284.1"/>
    </source>
</evidence>
<evidence type="ECO:0000256" key="3">
    <source>
        <dbReference type="ARBA" id="ARBA00022692"/>
    </source>
</evidence>
<evidence type="ECO:0000259" key="8">
    <source>
        <dbReference type="Pfam" id="PF08478"/>
    </source>
</evidence>
<dbReference type="GO" id="GO:0051301">
    <property type="term" value="P:cell division"/>
    <property type="evidence" value="ECO:0007669"/>
    <property type="project" value="UniProtKB-KW"/>
</dbReference>
<evidence type="ECO:0000256" key="7">
    <source>
        <dbReference type="SAM" id="Phobius"/>
    </source>
</evidence>
<dbReference type="GO" id="GO:0005886">
    <property type="term" value="C:plasma membrane"/>
    <property type="evidence" value="ECO:0007669"/>
    <property type="project" value="TreeGrafter"/>
</dbReference>
<proteinExistence type="predicted"/>
<keyword evidence="1" id="KW-1003">Cell membrane</keyword>
<organism evidence="9 10">
    <name type="scientific">Ornatilinea apprima</name>
    <dbReference type="NCBI Taxonomy" id="1134406"/>
    <lineage>
        <taxon>Bacteria</taxon>
        <taxon>Bacillati</taxon>
        <taxon>Chloroflexota</taxon>
        <taxon>Anaerolineae</taxon>
        <taxon>Anaerolineales</taxon>
        <taxon>Anaerolineaceae</taxon>
        <taxon>Ornatilinea</taxon>
    </lineage>
</organism>
<dbReference type="EMBL" id="LGCL01000019">
    <property type="protein sequence ID" value="KPL78284.1"/>
    <property type="molecule type" value="Genomic_DNA"/>
</dbReference>
<dbReference type="InterPro" id="IPR013685">
    <property type="entry name" value="POTRA_FtsQ_type"/>
</dbReference>
<keyword evidence="2" id="KW-0132">Cell division</keyword>
<reference evidence="9 10" key="1">
    <citation type="submission" date="2015-07" db="EMBL/GenBank/DDBJ databases">
        <title>Genome sequence of Ornatilinea apprima DSM 23815.</title>
        <authorList>
            <person name="Hemp J."/>
            <person name="Ward L.M."/>
            <person name="Pace L.A."/>
            <person name="Fischer W.W."/>
        </authorList>
    </citation>
    <scope>NUCLEOTIDE SEQUENCE [LARGE SCALE GENOMIC DNA]</scope>
    <source>
        <strain evidence="9 10">P3M-1</strain>
    </source>
</reference>
<dbReference type="RefSeq" id="WP_075062346.1">
    <property type="nucleotide sequence ID" value="NZ_LGCL01000019.1"/>
</dbReference>
<dbReference type="PANTHER" id="PTHR37820">
    <property type="entry name" value="CELL DIVISION PROTEIN DIVIB"/>
    <property type="match status" value="1"/>
</dbReference>
<dbReference type="STRING" id="1134406.ADN00_07410"/>
<evidence type="ECO:0000313" key="10">
    <source>
        <dbReference type="Proteomes" id="UP000050417"/>
    </source>
</evidence>
<dbReference type="InterPro" id="IPR050487">
    <property type="entry name" value="FtsQ_DivIB"/>
</dbReference>
<feature type="region of interest" description="Disordered" evidence="6">
    <location>
        <begin position="1"/>
        <end position="32"/>
    </location>
</feature>
<feature type="compositionally biased region" description="Low complexity" evidence="6">
    <location>
        <begin position="19"/>
        <end position="30"/>
    </location>
</feature>
<protein>
    <recommendedName>
        <fullName evidence="8">POTRA domain-containing protein</fullName>
    </recommendedName>
</protein>
<dbReference type="OrthoDB" id="160838at2"/>
<keyword evidence="5" id="KW-0131">Cell cycle</keyword>
<keyword evidence="3 7" id="KW-0812">Transmembrane</keyword>
<feature type="transmembrane region" description="Helical" evidence="7">
    <location>
        <begin position="87"/>
        <end position="106"/>
    </location>
</feature>
<evidence type="ECO:0000256" key="2">
    <source>
        <dbReference type="ARBA" id="ARBA00022618"/>
    </source>
</evidence>
<gene>
    <name evidence="9" type="ORF">ADN00_07410</name>
</gene>
<dbReference type="Proteomes" id="UP000050417">
    <property type="component" value="Unassembled WGS sequence"/>
</dbReference>
<accession>A0A0P6Y955</accession>
<feature type="domain" description="POTRA" evidence="8">
    <location>
        <begin position="117"/>
        <end position="179"/>
    </location>
</feature>
<evidence type="ECO:0000256" key="4">
    <source>
        <dbReference type="ARBA" id="ARBA00022989"/>
    </source>
</evidence>
<dbReference type="AlphaFoldDB" id="A0A0P6Y955"/>
<evidence type="ECO:0000256" key="6">
    <source>
        <dbReference type="SAM" id="MobiDB-lite"/>
    </source>
</evidence>
<keyword evidence="4 7" id="KW-1133">Transmembrane helix</keyword>
<name>A0A0P6Y955_9CHLR</name>
<evidence type="ECO:0000256" key="5">
    <source>
        <dbReference type="ARBA" id="ARBA00023306"/>
    </source>
</evidence>
<keyword evidence="10" id="KW-1185">Reference proteome</keyword>
<sequence>MAERSSATTRADQVRARRSTQSSQRATQAKQRIRYASEAPQVIVRGNIGTPVARRASTHPRRKIAIPLGQPGAELHMPAIPMVNPGWKLLSALITIAMLALISLMYNLPVFQVGIPEVEGVSRISPLDVAAALNLQGLPVFTIDPQTVQQQVERAFIDLKDVKVSVAFPNQVRITAVERQPIIRWHAEGLEYWSDNEGVLLPVRGDMENLLLIEVNGALPVVKAEPVAKEEQTPEMAAIQALNPVQARQVQPEATEAAIKLRTFLPAEITSLAYSEADGIGWTDPRGWQVFIGNNLENLDEKMAVYEAIVSQLQDQGITPAMISVEFIHAPFYRLEQ</sequence>
<evidence type="ECO:0000256" key="1">
    <source>
        <dbReference type="ARBA" id="ARBA00022475"/>
    </source>
</evidence>
<dbReference type="Pfam" id="PF08478">
    <property type="entry name" value="POTRA_1"/>
    <property type="match status" value="1"/>
</dbReference>
<comment type="caution">
    <text evidence="9">The sequence shown here is derived from an EMBL/GenBank/DDBJ whole genome shotgun (WGS) entry which is preliminary data.</text>
</comment>
<dbReference type="PANTHER" id="PTHR37820:SF1">
    <property type="entry name" value="CELL DIVISION PROTEIN FTSQ"/>
    <property type="match status" value="1"/>
</dbReference>